<feature type="region of interest" description="Disordered" evidence="1">
    <location>
        <begin position="1"/>
        <end position="39"/>
    </location>
</feature>
<dbReference type="HOGENOM" id="CLU_2590276_0_0_1"/>
<organism evidence="2 3">
    <name type="scientific">Mixia osmundae (strain CBS 9802 / IAM 14324 / JCM 22182 / KY 12970)</name>
    <dbReference type="NCBI Taxonomy" id="764103"/>
    <lineage>
        <taxon>Eukaryota</taxon>
        <taxon>Fungi</taxon>
        <taxon>Dikarya</taxon>
        <taxon>Basidiomycota</taxon>
        <taxon>Pucciniomycotina</taxon>
        <taxon>Mixiomycetes</taxon>
        <taxon>Mixiales</taxon>
        <taxon>Mixiaceae</taxon>
        <taxon>Mixia</taxon>
    </lineage>
</organism>
<name>G7DSZ8_MIXOS</name>
<accession>G7DSZ8</accession>
<keyword evidence="3" id="KW-1185">Reference proteome</keyword>
<dbReference type="AlphaFoldDB" id="G7DSZ8"/>
<sequence>MVTRVELAEQSPATPTTQDGFFQPSVTDSSLAHPSSDGESSLRAKLRAYSTRLHTLHCQQFEEAANAVEAAGRPCSTSRV</sequence>
<reference evidence="2 3" key="2">
    <citation type="journal article" date="2012" name="Open Biol.">
        <title>Characteristics of nucleosomes and linker DNA regions on the genome of the basidiomycete Mixia osmundae revealed by mono- and dinucleosome mapping.</title>
        <authorList>
            <person name="Nishida H."/>
            <person name="Kondo S."/>
            <person name="Matsumoto T."/>
            <person name="Suzuki Y."/>
            <person name="Yoshikawa H."/>
            <person name="Taylor T.D."/>
            <person name="Sugiyama J."/>
        </authorList>
    </citation>
    <scope>NUCLEOTIDE SEQUENCE [LARGE SCALE GENOMIC DNA]</scope>
    <source>
        <strain evidence="3">CBS 9802 / IAM 14324 / JCM 22182 / KY 12970</strain>
    </source>
</reference>
<evidence type="ECO:0000256" key="1">
    <source>
        <dbReference type="SAM" id="MobiDB-lite"/>
    </source>
</evidence>
<protein>
    <submittedName>
        <fullName evidence="2">Uncharacterized protein</fullName>
    </submittedName>
</protein>
<proteinExistence type="predicted"/>
<evidence type="ECO:0000313" key="3">
    <source>
        <dbReference type="Proteomes" id="UP000009131"/>
    </source>
</evidence>
<dbReference type="InParanoid" id="G7DSZ8"/>
<reference evidence="2 3" key="1">
    <citation type="journal article" date="2011" name="J. Gen. Appl. Microbiol.">
        <title>Draft genome sequencing of the enigmatic basidiomycete Mixia osmundae.</title>
        <authorList>
            <person name="Nishida H."/>
            <person name="Nagatsuka Y."/>
            <person name="Sugiyama J."/>
        </authorList>
    </citation>
    <scope>NUCLEOTIDE SEQUENCE [LARGE SCALE GENOMIC DNA]</scope>
    <source>
        <strain evidence="3">CBS 9802 / IAM 14324 / JCM 22182 / KY 12970</strain>
    </source>
</reference>
<dbReference type="Proteomes" id="UP000009131">
    <property type="component" value="Unassembled WGS sequence"/>
</dbReference>
<feature type="compositionally biased region" description="Polar residues" evidence="1">
    <location>
        <begin position="11"/>
        <end position="39"/>
    </location>
</feature>
<dbReference type="EMBL" id="BABT02000019">
    <property type="protein sequence ID" value="GAA93708.1"/>
    <property type="molecule type" value="Genomic_DNA"/>
</dbReference>
<evidence type="ECO:0000313" key="2">
    <source>
        <dbReference type="EMBL" id="GAA93708.1"/>
    </source>
</evidence>
<dbReference type="RefSeq" id="XP_014565779.1">
    <property type="nucleotide sequence ID" value="XM_014710293.1"/>
</dbReference>
<comment type="caution">
    <text evidence="2">The sequence shown here is derived from an EMBL/GenBank/DDBJ whole genome shotgun (WGS) entry which is preliminary data.</text>
</comment>
<gene>
    <name evidence="2" type="primary">Mo00354</name>
    <name evidence="2" type="ORF">E5Q_00354</name>
</gene>